<gene>
    <name evidence="2" type="ORF">DERP_015345</name>
</gene>
<protein>
    <submittedName>
        <fullName evidence="2">Uncharacterized protein</fullName>
    </submittedName>
</protein>
<dbReference type="Proteomes" id="UP000887458">
    <property type="component" value="Unassembled WGS sequence"/>
</dbReference>
<keyword evidence="1" id="KW-1133">Transmembrane helix</keyword>
<reference evidence="2 3" key="1">
    <citation type="journal article" date="2018" name="J. Allergy Clin. Immunol.">
        <title>High-quality assembly of Dermatophagoides pteronyssinus genome and transcriptome reveals a wide range of novel allergens.</title>
        <authorList>
            <person name="Liu X.Y."/>
            <person name="Yang K.Y."/>
            <person name="Wang M.Q."/>
            <person name="Kwok J.S."/>
            <person name="Zeng X."/>
            <person name="Yang Z."/>
            <person name="Xiao X.J."/>
            <person name="Lau C.P."/>
            <person name="Li Y."/>
            <person name="Huang Z.M."/>
            <person name="Ba J.G."/>
            <person name="Yim A.K."/>
            <person name="Ouyang C.Y."/>
            <person name="Ngai S.M."/>
            <person name="Chan T.F."/>
            <person name="Leung E.L."/>
            <person name="Liu L."/>
            <person name="Liu Z.G."/>
            <person name="Tsui S.K."/>
        </authorList>
    </citation>
    <scope>NUCLEOTIDE SEQUENCE [LARGE SCALE GENOMIC DNA]</scope>
    <source>
        <strain evidence="2">Derp</strain>
    </source>
</reference>
<feature type="transmembrane region" description="Helical" evidence="1">
    <location>
        <begin position="12"/>
        <end position="33"/>
    </location>
</feature>
<dbReference type="EMBL" id="NJHN03000004">
    <property type="protein sequence ID" value="KAH9427017.1"/>
    <property type="molecule type" value="Genomic_DNA"/>
</dbReference>
<evidence type="ECO:0000256" key="1">
    <source>
        <dbReference type="SAM" id="Phobius"/>
    </source>
</evidence>
<comment type="caution">
    <text evidence="2">The sequence shown here is derived from an EMBL/GenBank/DDBJ whole genome shotgun (WGS) entry which is preliminary data.</text>
</comment>
<proteinExistence type="predicted"/>
<keyword evidence="1" id="KW-0812">Transmembrane</keyword>
<name>A0ABQ8JXU7_DERPT</name>
<evidence type="ECO:0000313" key="3">
    <source>
        <dbReference type="Proteomes" id="UP000887458"/>
    </source>
</evidence>
<keyword evidence="1" id="KW-0472">Membrane</keyword>
<organism evidence="2 3">
    <name type="scientific">Dermatophagoides pteronyssinus</name>
    <name type="common">European house dust mite</name>
    <dbReference type="NCBI Taxonomy" id="6956"/>
    <lineage>
        <taxon>Eukaryota</taxon>
        <taxon>Metazoa</taxon>
        <taxon>Ecdysozoa</taxon>
        <taxon>Arthropoda</taxon>
        <taxon>Chelicerata</taxon>
        <taxon>Arachnida</taxon>
        <taxon>Acari</taxon>
        <taxon>Acariformes</taxon>
        <taxon>Sarcoptiformes</taxon>
        <taxon>Astigmata</taxon>
        <taxon>Psoroptidia</taxon>
        <taxon>Analgoidea</taxon>
        <taxon>Pyroglyphidae</taxon>
        <taxon>Dermatophagoidinae</taxon>
        <taxon>Dermatophagoides</taxon>
    </lineage>
</organism>
<sequence>MIYLFENMSVLILLINLSPITIPIQIVHLRIFLFRPVFQNGHGNFNYYLHRFNLFHTSTCDCGFHEQDSLHK</sequence>
<evidence type="ECO:0000313" key="2">
    <source>
        <dbReference type="EMBL" id="KAH9427017.1"/>
    </source>
</evidence>
<accession>A0ABQ8JXU7</accession>
<reference evidence="2 3" key="2">
    <citation type="journal article" date="2022" name="Mol. Biol. Evol.">
        <title>Comparative Genomics Reveals Insights into the Divergent Evolution of Astigmatic Mites and Household Pest Adaptations.</title>
        <authorList>
            <person name="Xiong Q."/>
            <person name="Wan A.T."/>
            <person name="Liu X."/>
            <person name="Fung C.S."/>
            <person name="Xiao X."/>
            <person name="Malainual N."/>
            <person name="Hou J."/>
            <person name="Wang L."/>
            <person name="Wang M."/>
            <person name="Yang K.Y."/>
            <person name="Cui Y."/>
            <person name="Leung E.L."/>
            <person name="Nong W."/>
            <person name="Shin S.K."/>
            <person name="Au S.W."/>
            <person name="Jeong K.Y."/>
            <person name="Chew F.T."/>
            <person name="Hui J.H."/>
            <person name="Leung T.F."/>
            <person name="Tungtrongchitr A."/>
            <person name="Zhong N."/>
            <person name="Liu Z."/>
            <person name="Tsui S.K."/>
        </authorList>
    </citation>
    <scope>NUCLEOTIDE SEQUENCE [LARGE SCALE GENOMIC DNA]</scope>
    <source>
        <strain evidence="2">Derp</strain>
    </source>
</reference>
<keyword evidence="3" id="KW-1185">Reference proteome</keyword>